<proteinExistence type="predicted"/>
<sequence>MSIVLYVQENTRGFTEKIRMLLQETGMKYEEVAIDMETAKSWAKSGKINFPNLPVLEMDGVKIEHADAILEHLADVADQKKLGQGGNKYCGEPQERPVIRGLACMVRPDLDPFDLRFILVLSSLSAATRRSHRIPARDAYDPPTQVKDFQNEVQTYKGKTSAPPTAPESIERWFEYFQSILERNDDGDVKTDEFLYGKHLTFADIALFEAVNAVINVHGLKAIRAFPKLKEFHDKVAYRARIERHIATRPEAF</sequence>
<dbReference type="FunFam" id="3.40.30.10:FF:000310">
    <property type="entry name" value="Predicted protein"/>
    <property type="match status" value="1"/>
</dbReference>
<reference evidence="3 4" key="1">
    <citation type="journal article" date="2008" name="Nature">
        <title>The genome of the choanoflagellate Monosiga brevicollis and the origin of metazoans.</title>
        <authorList>
            <consortium name="JGI Sequencing"/>
            <person name="King N."/>
            <person name="Westbrook M.J."/>
            <person name="Young S.L."/>
            <person name="Kuo A."/>
            <person name="Abedin M."/>
            <person name="Chapman J."/>
            <person name="Fairclough S."/>
            <person name="Hellsten U."/>
            <person name="Isogai Y."/>
            <person name="Letunic I."/>
            <person name="Marr M."/>
            <person name="Pincus D."/>
            <person name="Putnam N."/>
            <person name="Rokas A."/>
            <person name="Wright K.J."/>
            <person name="Zuzow R."/>
            <person name="Dirks W."/>
            <person name="Good M."/>
            <person name="Goodstein D."/>
            <person name="Lemons D."/>
            <person name="Li W."/>
            <person name="Lyons J.B."/>
            <person name="Morris A."/>
            <person name="Nichols S."/>
            <person name="Richter D.J."/>
            <person name="Salamov A."/>
            <person name="Bork P."/>
            <person name="Lim W.A."/>
            <person name="Manning G."/>
            <person name="Miller W.T."/>
            <person name="McGinnis W."/>
            <person name="Shapiro H."/>
            <person name="Tjian R."/>
            <person name="Grigoriev I.V."/>
            <person name="Rokhsar D."/>
        </authorList>
    </citation>
    <scope>NUCLEOTIDE SEQUENCE [LARGE SCALE GENOMIC DNA]</scope>
    <source>
        <strain evidence="4">MX1 / ATCC 50154</strain>
    </source>
</reference>
<dbReference type="PROSITE" id="PS50405">
    <property type="entry name" value="GST_CTER"/>
    <property type="match status" value="1"/>
</dbReference>
<dbReference type="CDD" id="cd03039">
    <property type="entry name" value="GST_N_Sigma_like"/>
    <property type="match status" value="1"/>
</dbReference>
<dbReference type="InterPro" id="IPR036249">
    <property type="entry name" value="Thioredoxin-like_sf"/>
</dbReference>
<dbReference type="GeneID" id="5893236"/>
<dbReference type="OMA" id="FAMAVND"/>
<dbReference type="Pfam" id="PF02798">
    <property type="entry name" value="GST_N"/>
    <property type="match status" value="1"/>
</dbReference>
<name>A9V5G2_MONBE</name>
<dbReference type="InterPro" id="IPR010987">
    <property type="entry name" value="Glutathione-S-Trfase_C-like"/>
</dbReference>
<accession>A9V5G2</accession>
<dbReference type="EMBL" id="CH991560">
    <property type="protein sequence ID" value="EDQ87365.1"/>
    <property type="molecule type" value="Genomic_DNA"/>
</dbReference>
<dbReference type="Pfam" id="PF14497">
    <property type="entry name" value="GST_C_3"/>
    <property type="match status" value="1"/>
</dbReference>
<dbReference type="InParanoid" id="A9V5G2"/>
<dbReference type="InterPro" id="IPR036282">
    <property type="entry name" value="Glutathione-S-Trfase_C_sf"/>
</dbReference>
<evidence type="ECO:0000259" key="1">
    <source>
        <dbReference type="PROSITE" id="PS50404"/>
    </source>
</evidence>
<dbReference type="PROSITE" id="PS50404">
    <property type="entry name" value="GST_NTER"/>
    <property type="match status" value="1"/>
</dbReference>
<dbReference type="KEGG" id="mbr:MONBRDRAFT_38057"/>
<evidence type="ECO:0000259" key="2">
    <source>
        <dbReference type="PROSITE" id="PS50405"/>
    </source>
</evidence>
<dbReference type="SUPFAM" id="SSF47616">
    <property type="entry name" value="GST C-terminal domain-like"/>
    <property type="match status" value="1"/>
</dbReference>
<feature type="domain" description="GST N-terminal" evidence="1">
    <location>
        <begin position="2"/>
        <end position="81"/>
    </location>
</feature>
<dbReference type="SUPFAM" id="SSF52833">
    <property type="entry name" value="Thioredoxin-like"/>
    <property type="match status" value="1"/>
</dbReference>
<dbReference type="Gene3D" id="3.40.30.10">
    <property type="entry name" value="Glutaredoxin"/>
    <property type="match status" value="1"/>
</dbReference>
<dbReference type="GO" id="GO:0004364">
    <property type="term" value="F:glutathione transferase activity"/>
    <property type="evidence" value="ECO:0000318"/>
    <property type="project" value="GO_Central"/>
</dbReference>
<evidence type="ECO:0000313" key="4">
    <source>
        <dbReference type="Proteomes" id="UP000001357"/>
    </source>
</evidence>
<protein>
    <recommendedName>
        <fullName evidence="5">Glutathione transferase</fullName>
    </recommendedName>
</protein>
<dbReference type="STRING" id="81824.A9V5G2"/>
<dbReference type="AlphaFoldDB" id="A9V5G2"/>
<dbReference type="PANTHER" id="PTHR11571:SF150">
    <property type="entry name" value="GLUTATHIONE S-TRANSFERASE"/>
    <property type="match status" value="1"/>
</dbReference>
<dbReference type="InterPro" id="IPR004046">
    <property type="entry name" value="GST_C"/>
</dbReference>
<dbReference type="Gene3D" id="1.20.1050.10">
    <property type="match status" value="1"/>
</dbReference>
<dbReference type="FunCoup" id="A9V5G2">
    <property type="interactions" value="420"/>
</dbReference>
<feature type="domain" description="GST C-terminal" evidence="2">
    <location>
        <begin position="92"/>
        <end position="253"/>
    </location>
</feature>
<organism evidence="3 4">
    <name type="scientific">Monosiga brevicollis</name>
    <name type="common">Choanoflagellate</name>
    <dbReference type="NCBI Taxonomy" id="81824"/>
    <lineage>
        <taxon>Eukaryota</taxon>
        <taxon>Choanoflagellata</taxon>
        <taxon>Craspedida</taxon>
        <taxon>Salpingoecidae</taxon>
        <taxon>Monosiga</taxon>
    </lineage>
</organism>
<keyword evidence="4" id="KW-1185">Reference proteome</keyword>
<dbReference type="SFLD" id="SFLDS00019">
    <property type="entry name" value="Glutathione_Transferase_(cytos"/>
    <property type="match status" value="1"/>
</dbReference>
<evidence type="ECO:0008006" key="5">
    <source>
        <dbReference type="Google" id="ProtNLM"/>
    </source>
</evidence>
<dbReference type="PANTHER" id="PTHR11571">
    <property type="entry name" value="GLUTATHIONE S-TRANSFERASE"/>
    <property type="match status" value="1"/>
</dbReference>
<dbReference type="InterPro" id="IPR040079">
    <property type="entry name" value="Glutathione_S-Trfase"/>
</dbReference>
<dbReference type="GO" id="GO:0006749">
    <property type="term" value="P:glutathione metabolic process"/>
    <property type="evidence" value="ECO:0000318"/>
    <property type="project" value="GO_Central"/>
</dbReference>
<dbReference type="InterPro" id="IPR050213">
    <property type="entry name" value="GST_superfamily"/>
</dbReference>
<dbReference type="RefSeq" id="XP_001747978.1">
    <property type="nucleotide sequence ID" value="XM_001747926.1"/>
</dbReference>
<dbReference type="Proteomes" id="UP000001357">
    <property type="component" value="Unassembled WGS sequence"/>
</dbReference>
<gene>
    <name evidence="3" type="ORF">MONBRDRAFT_38057</name>
</gene>
<dbReference type="PROSITE" id="PS51354">
    <property type="entry name" value="GLUTAREDOXIN_2"/>
    <property type="match status" value="1"/>
</dbReference>
<dbReference type="InterPro" id="IPR004045">
    <property type="entry name" value="Glutathione_S-Trfase_N"/>
</dbReference>
<evidence type="ECO:0000313" key="3">
    <source>
        <dbReference type="EMBL" id="EDQ87365.1"/>
    </source>
</evidence>